<evidence type="ECO:0008006" key="4">
    <source>
        <dbReference type="Google" id="ProtNLM"/>
    </source>
</evidence>
<evidence type="ECO:0000313" key="2">
    <source>
        <dbReference type="EMBL" id="RCK41432.1"/>
    </source>
</evidence>
<gene>
    <name evidence="2" type="ORF">TH25_23690</name>
</gene>
<evidence type="ECO:0000256" key="1">
    <source>
        <dbReference type="SAM" id="Phobius"/>
    </source>
</evidence>
<organism evidence="2 3">
    <name type="scientific">Thalassospira profundimaris</name>
    <dbReference type="NCBI Taxonomy" id="502049"/>
    <lineage>
        <taxon>Bacteria</taxon>
        <taxon>Pseudomonadati</taxon>
        <taxon>Pseudomonadota</taxon>
        <taxon>Alphaproteobacteria</taxon>
        <taxon>Rhodospirillales</taxon>
        <taxon>Thalassospiraceae</taxon>
        <taxon>Thalassospira</taxon>
    </lineage>
</organism>
<sequence>MRCFVLDEVGFKRFKLVFLSLLFSYPVLMYYVYVVNPSPYKPDIGIFSLDEGKTFSDSFLDRYGRGYLWGESKLWTIGYEKYCLKDHYYGCTSSTSRFEYFLQIIDMNLSNYLMDVVLLAWTLVSFLGVFFYRKPRGLIVNMDIGAIYTWERGKLWILSIGGSYQSDDRVKSLIEANRPDQAVFVKLFLGHNPPKRKMFGIGDVINMAVLTNLNLAFKLRSLLLGRQDFSYEDLNLLNTYKWWERSIQGRKKFPSDIHDQAAAWMKRHADLSAS</sequence>
<evidence type="ECO:0000313" key="3">
    <source>
        <dbReference type="Proteomes" id="UP000252517"/>
    </source>
</evidence>
<dbReference type="Proteomes" id="UP000252517">
    <property type="component" value="Unassembled WGS sequence"/>
</dbReference>
<protein>
    <recommendedName>
        <fullName evidence="4">Transmembrane protein</fullName>
    </recommendedName>
</protein>
<keyword evidence="1" id="KW-0472">Membrane</keyword>
<reference evidence="2 3" key="1">
    <citation type="submission" date="2014-07" db="EMBL/GenBank/DDBJ databases">
        <title>Draft genome sequence of Thalassospira profundimaris S25-3-2.</title>
        <authorList>
            <person name="Lai Q."/>
            <person name="Shao Z."/>
        </authorList>
    </citation>
    <scope>NUCLEOTIDE SEQUENCE [LARGE SCALE GENOMIC DNA]</scope>
    <source>
        <strain evidence="2 3">S25-3-2</strain>
    </source>
</reference>
<feature type="transmembrane region" description="Helical" evidence="1">
    <location>
        <begin position="112"/>
        <end position="132"/>
    </location>
</feature>
<dbReference type="EMBL" id="JPWH01000034">
    <property type="protein sequence ID" value="RCK41432.1"/>
    <property type="molecule type" value="Genomic_DNA"/>
</dbReference>
<comment type="caution">
    <text evidence="2">The sequence shown here is derived from an EMBL/GenBank/DDBJ whole genome shotgun (WGS) entry which is preliminary data.</text>
</comment>
<proteinExistence type="predicted"/>
<name>A0A367WLV5_9PROT</name>
<accession>A0A367WLV5</accession>
<dbReference type="AlphaFoldDB" id="A0A367WLV5"/>
<keyword evidence="1" id="KW-0812">Transmembrane</keyword>
<keyword evidence="1" id="KW-1133">Transmembrane helix</keyword>
<feature type="transmembrane region" description="Helical" evidence="1">
    <location>
        <begin position="16"/>
        <end position="33"/>
    </location>
</feature>